<sequence>MRPSGKFTGQIRITGRPIALPTMPCEVQFPPIFSLVMEGAFMPRRGDGIGWMKSQR</sequence>
<dbReference type="AlphaFoldDB" id="A0A5K7XL80"/>
<proteinExistence type="predicted"/>
<evidence type="ECO:0000313" key="1">
    <source>
        <dbReference type="EMBL" id="BBO36021.1"/>
    </source>
</evidence>
<name>A0A5K7XL80_9BACT</name>
<evidence type="ECO:0000313" key="2">
    <source>
        <dbReference type="Proteomes" id="UP000326837"/>
    </source>
</evidence>
<organism evidence="1 2">
    <name type="scientific">Lacipirellula parvula</name>
    <dbReference type="NCBI Taxonomy" id="2650471"/>
    <lineage>
        <taxon>Bacteria</taxon>
        <taxon>Pseudomonadati</taxon>
        <taxon>Planctomycetota</taxon>
        <taxon>Planctomycetia</taxon>
        <taxon>Pirellulales</taxon>
        <taxon>Lacipirellulaceae</taxon>
        <taxon>Lacipirellula</taxon>
    </lineage>
</organism>
<gene>
    <name evidence="1" type="ORF">PLANPX_5633</name>
</gene>
<protein>
    <submittedName>
        <fullName evidence="1">Uncharacterized protein</fullName>
    </submittedName>
</protein>
<dbReference type="Proteomes" id="UP000326837">
    <property type="component" value="Chromosome"/>
</dbReference>
<dbReference type="KEGG" id="lpav:PLANPX_5633"/>
<reference evidence="2" key="1">
    <citation type="submission" date="2019-10" db="EMBL/GenBank/DDBJ databases">
        <title>Lacipirellula parvula gen. nov., sp. nov., representing a lineage of planctomycetes widespread in freshwater anoxic habitats, and description of the family Lacipirellulaceae.</title>
        <authorList>
            <person name="Dedysh S.N."/>
            <person name="Kulichevskaya I.S."/>
            <person name="Beletsky A.V."/>
            <person name="Rakitin A.L."/>
            <person name="Mardanov A.V."/>
            <person name="Ivanova A.A."/>
            <person name="Saltykova V.X."/>
            <person name="Rijpstra W.I.C."/>
            <person name="Sinninghe Damste J.S."/>
            <person name="Ravin N.V."/>
        </authorList>
    </citation>
    <scope>NUCLEOTIDE SEQUENCE [LARGE SCALE GENOMIC DNA]</scope>
    <source>
        <strain evidence="2">PX69</strain>
    </source>
</reference>
<accession>A0A5K7XL80</accession>
<dbReference type="EMBL" id="AP021861">
    <property type="protein sequence ID" value="BBO36021.1"/>
    <property type="molecule type" value="Genomic_DNA"/>
</dbReference>
<keyword evidence="2" id="KW-1185">Reference proteome</keyword>